<feature type="coiled-coil region" evidence="4">
    <location>
        <begin position="208"/>
        <end position="235"/>
    </location>
</feature>
<dbReference type="VEuPathDB" id="VectorBase:GPAI025795"/>
<organism evidence="5 6">
    <name type="scientific">Glossina pallidipes</name>
    <name type="common">Tsetse fly</name>
    <dbReference type="NCBI Taxonomy" id="7398"/>
    <lineage>
        <taxon>Eukaryota</taxon>
        <taxon>Metazoa</taxon>
        <taxon>Ecdysozoa</taxon>
        <taxon>Arthropoda</taxon>
        <taxon>Hexapoda</taxon>
        <taxon>Insecta</taxon>
        <taxon>Pterygota</taxon>
        <taxon>Neoptera</taxon>
        <taxon>Endopterygota</taxon>
        <taxon>Diptera</taxon>
        <taxon>Brachycera</taxon>
        <taxon>Muscomorpha</taxon>
        <taxon>Hippoboscoidea</taxon>
        <taxon>Glossinidae</taxon>
        <taxon>Glossina</taxon>
    </lineage>
</organism>
<name>A0A1A9ZUU9_GLOPL</name>
<dbReference type="GO" id="GO:0060271">
    <property type="term" value="P:cilium assembly"/>
    <property type="evidence" value="ECO:0007669"/>
    <property type="project" value="TreeGrafter"/>
</dbReference>
<evidence type="ECO:0000256" key="2">
    <source>
        <dbReference type="ARBA" id="ARBA00023054"/>
    </source>
</evidence>
<protein>
    <recommendedName>
        <fullName evidence="7">Intraflagellar transport protein 20 homolog</fullName>
    </recommendedName>
</protein>
<dbReference type="STRING" id="7398.A0A1A9ZUU9"/>
<evidence type="ECO:0008006" key="7">
    <source>
        <dbReference type="Google" id="ProtNLM"/>
    </source>
</evidence>
<dbReference type="PANTHER" id="PTHR31978">
    <property type="entry name" value="INTRAFLAGELLAR TRANSPORT PROTEIN 20 HOMOLOG"/>
    <property type="match status" value="1"/>
</dbReference>
<dbReference type="GO" id="GO:0030990">
    <property type="term" value="C:intraciliary transport particle"/>
    <property type="evidence" value="ECO:0007669"/>
    <property type="project" value="TreeGrafter"/>
</dbReference>
<dbReference type="Pfam" id="PF14931">
    <property type="entry name" value="IFT20"/>
    <property type="match status" value="2"/>
</dbReference>
<evidence type="ECO:0000313" key="5">
    <source>
        <dbReference type="EnsemblMetazoa" id="GPAI025795-PA"/>
    </source>
</evidence>
<dbReference type="GO" id="GO:0097730">
    <property type="term" value="C:non-motile cilium"/>
    <property type="evidence" value="ECO:0007669"/>
    <property type="project" value="TreeGrafter"/>
</dbReference>
<keyword evidence="6" id="KW-1185">Reference proteome</keyword>
<keyword evidence="2 4" id="KW-0175">Coiled coil</keyword>
<dbReference type="GO" id="GO:0097546">
    <property type="term" value="C:ciliary base"/>
    <property type="evidence" value="ECO:0007669"/>
    <property type="project" value="TreeGrafter"/>
</dbReference>
<evidence type="ECO:0000256" key="3">
    <source>
        <dbReference type="ARBA" id="ARBA00023273"/>
    </source>
</evidence>
<reference evidence="6" key="1">
    <citation type="submission" date="2014-03" db="EMBL/GenBank/DDBJ databases">
        <authorList>
            <person name="Aksoy S."/>
            <person name="Warren W."/>
            <person name="Wilson R.K."/>
        </authorList>
    </citation>
    <scope>NUCLEOTIDE SEQUENCE [LARGE SCALE GENOMIC DNA]</scope>
    <source>
        <strain evidence="6">IAEA</strain>
    </source>
</reference>
<sequence length="250" mass="29459">MAEELQKAGLFIDDIYRLRVQDPRIANETNELREECLEYANKLQEFKSLAEEFHKFIIFRLFLAITISVNYSTHANNDVILKVALKQPSTRIISSKTQHGVIPLINFAVALKPTSVNRVMAEELQKAGLFIDDIYRLRVQDPRIANETNELREECLEYANKLQEFKSLAEEFHKLLHNYGKDVEREKLRAIATQNHLKTMAKQRLAEQQMYQSKIHEKNLELERLKSEYQYLQRIESEQQEVINCFLMNQ</sequence>
<dbReference type="GO" id="GO:0005737">
    <property type="term" value="C:cytoplasm"/>
    <property type="evidence" value="ECO:0007669"/>
    <property type="project" value="TreeGrafter"/>
</dbReference>
<evidence type="ECO:0000256" key="1">
    <source>
        <dbReference type="ARBA" id="ARBA00004138"/>
    </source>
</evidence>
<dbReference type="AlphaFoldDB" id="A0A1A9ZUU9"/>
<dbReference type="GO" id="GO:0036064">
    <property type="term" value="C:ciliary basal body"/>
    <property type="evidence" value="ECO:0007669"/>
    <property type="project" value="TreeGrafter"/>
</dbReference>
<dbReference type="PANTHER" id="PTHR31978:SF1">
    <property type="entry name" value="INTRAFLAGELLAR TRANSPORT PROTEIN 20 HOMOLOG"/>
    <property type="match status" value="1"/>
</dbReference>
<dbReference type="InterPro" id="IPR028172">
    <property type="entry name" value="FT20"/>
</dbReference>
<evidence type="ECO:0000256" key="4">
    <source>
        <dbReference type="SAM" id="Coils"/>
    </source>
</evidence>
<proteinExistence type="predicted"/>
<accession>A0A1A9ZUU9</accession>
<evidence type="ECO:0000313" key="6">
    <source>
        <dbReference type="Proteomes" id="UP000092445"/>
    </source>
</evidence>
<dbReference type="EnsemblMetazoa" id="GPAI025795-RA">
    <property type="protein sequence ID" value="GPAI025795-PA"/>
    <property type="gene ID" value="GPAI025795"/>
</dbReference>
<comment type="subcellular location">
    <subcellularLocation>
        <location evidence="1">Cell projection</location>
        <location evidence="1">Cilium</location>
    </subcellularLocation>
</comment>
<dbReference type="GO" id="GO:0005813">
    <property type="term" value="C:centrosome"/>
    <property type="evidence" value="ECO:0007669"/>
    <property type="project" value="TreeGrafter"/>
</dbReference>
<keyword evidence="3" id="KW-0966">Cell projection</keyword>
<dbReference type="GO" id="GO:0061512">
    <property type="term" value="P:protein localization to cilium"/>
    <property type="evidence" value="ECO:0007669"/>
    <property type="project" value="TreeGrafter"/>
</dbReference>
<dbReference type="Proteomes" id="UP000092445">
    <property type="component" value="Unassembled WGS sequence"/>
</dbReference>
<reference evidence="5" key="2">
    <citation type="submission" date="2020-05" db="UniProtKB">
        <authorList>
            <consortium name="EnsemblMetazoa"/>
        </authorList>
    </citation>
    <scope>IDENTIFICATION</scope>
    <source>
        <strain evidence="5">IAEA</strain>
    </source>
</reference>